<evidence type="ECO:0000256" key="1">
    <source>
        <dbReference type="SAM" id="MobiDB-lite"/>
    </source>
</evidence>
<feature type="region of interest" description="Disordered" evidence="1">
    <location>
        <begin position="1"/>
        <end position="31"/>
    </location>
</feature>
<gene>
    <name evidence="2" type="ORF">Tci_060055</name>
</gene>
<feature type="compositionally biased region" description="Basic and acidic residues" evidence="1">
    <location>
        <begin position="644"/>
        <end position="653"/>
    </location>
</feature>
<feature type="compositionally biased region" description="Low complexity" evidence="1">
    <location>
        <begin position="669"/>
        <end position="685"/>
    </location>
</feature>
<feature type="region of interest" description="Disordered" evidence="1">
    <location>
        <begin position="179"/>
        <end position="248"/>
    </location>
</feature>
<sequence>MADMNIPANDAPAEQAHAVAPPTRTDDQNFSSSNLVPIGKSNCVLDVQKSQRNLIFPIVGAILKNTNFFRAFTASFTIPAIYIQQFWDTMCFNSSTRLYSYQLDEQWFNLHKDILRDALDITPTNDNNPFTKTSCAVDSVRKNLAAASHGKKKTTHLLIPSVRFTKLIIHHLKIKHNIHPRSEEGEATESPKATKVTKPKAAKVIKLASDPKPKPAPTQPSKVVPEKKRKVVQETPDKPSPAKRSKGGLVRKIRKPMSLLKLVDEPSAEDVSIEKPAYNEEEANLQRALELSLKEQAERTQGPTRLVVDEQAAHDLHTLQSPKNKIPVDQFMFKKGTSMPTEASRPVESPSLDVELALTDSETESDDVVPKINTRDQDEGQAGQNPGIQDEGHAGPNSGVQDEGRDGSNPGDAIESQPQSSHVVHAGPNLKPMDLEATDALLLQNPEQLDEEFTTTTYPNVQENLKPPSEDPVIPEEPSSSTGTLSSLQNLKKELSFTDQFFVEKQQEEEPGKTNAEAKVQSMVSVPFHQDTSLVPPMTTSVIDLTTTADPTLMKCIDELEQHMANLLQYNLALEERLDKHGSQLYKLENLNIPHHVSKAVDEIVTDAVDWAMQALFRARFSDLPTVDMKKILQQWMFEDKSYEAHEDHKKLTPSESPPPQPSPPPPSAGASGAPGTSGASESSQFPPPPLPSSTGTSRSGQQQGSKALSSSKYLCLMMKTLGMITYQQLIREKAAYETPAENSLLKKNRDVTNFLNRYCRQFQMEECHKMLTDQVDWTNPKGDQVRINVNRPLPLGGSLGHVTIQTQFFFNKDLEYLRYGSKGSSPALSISKMKAASYPYFGLELLVPEKMWIDDVCTYDISAKYVRPTMRILSVIRIKAYSRYGYDYLSEIFLRRADFQEHTIAEKDFKNLHPSDFEDLDLLLLQGHLDHLPGSDKRMLSTAIKLWNQNLVI</sequence>
<feature type="compositionally biased region" description="Low complexity" evidence="1">
    <location>
        <begin position="693"/>
        <end position="705"/>
    </location>
</feature>
<reference evidence="2" key="1">
    <citation type="journal article" date="2019" name="Sci. Rep.">
        <title>Draft genome of Tanacetum cinerariifolium, the natural source of mosquito coil.</title>
        <authorList>
            <person name="Yamashiro T."/>
            <person name="Shiraishi A."/>
            <person name="Satake H."/>
            <person name="Nakayama K."/>
        </authorList>
    </citation>
    <scope>NUCLEOTIDE SEQUENCE</scope>
</reference>
<dbReference type="AlphaFoldDB" id="A0A6L2NR46"/>
<feature type="compositionally biased region" description="Pro residues" evidence="1">
    <location>
        <begin position="656"/>
        <end position="668"/>
    </location>
</feature>
<dbReference type="PROSITE" id="PS50330">
    <property type="entry name" value="UIM"/>
    <property type="match status" value="1"/>
</dbReference>
<dbReference type="EMBL" id="BKCJ010009670">
    <property type="protein sequence ID" value="GEU88077.1"/>
    <property type="molecule type" value="Genomic_DNA"/>
</dbReference>
<name>A0A6L2NR46_TANCI</name>
<proteinExistence type="predicted"/>
<comment type="caution">
    <text evidence="2">The sequence shown here is derived from an EMBL/GenBank/DDBJ whole genome shotgun (WGS) entry which is preliminary data.</text>
</comment>
<evidence type="ECO:0008006" key="3">
    <source>
        <dbReference type="Google" id="ProtNLM"/>
    </source>
</evidence>
<dbReference type="InterPro" id="IPR003903">
    <property type="entry name" value="UIM_dom"/>
</dbReference>
<feature type="region of interest" description="Disordered" evidence="1">
    <location>
        <begin position="359"/>
        <end position="430"/>
    </location>
</feature>
<feature type="region of interest" description="Disordered" evidence="1">
    <location>
        <begin position="457"/>
        <end position="486"/>
    </location>
</feature>
<accession>A0A6L2NR46</accession>
<feature type="region of interest" description="Disordered" evidence="1">
    <location>
        <begin position="644"/>
        <end position="705"/>
    </location>
</feature>
<evidence type="ECO:0000313" key="2">
    <source>
        <dbReference type="EMBL" id="GEU88077.1"/>
    </source>
</evidence>
<protein>
    <recommendedName>
        <fullName evidence="3">Monodehydroascorbate reductase</fullName>
    </recommendedName>
</protein>
<organism evidence="2">
    <name type="scientific">Tanacetum cinerariifolium</name>
    <name type="common">Dalmatian daisy</name>
    <name type="synonym">Chrysanthemum cinerariifolium</name>
    <dbReference type="NCBI Taxonomy" id="118510"/>
    <lineage>
        <taxon>Eukaryota</taxon>
        <taxon>Viridiplantae</taxon>
        <taxon>Streptophyta</taxon>
        <taxon>Embryophyta</taxon>
        <taxon>Tracheophyta</taxon>
        <taxon>Spermatophyta</taxon>
        <taxon>Magnoliopsida</taxon>
        <taxon>eudicotyledons</taxon>
        <taxon>Gunneridae</taxon>
        <taxon>Pentapetalae</taxon>
        <taxon>asterids</taxon>
        <taxon>campanulids</taxon>
        <taxon>Asterales</taxon>
        <taxon>Asteraceae</taxon>
        <taxon>Asteroideae</taxon>
        <taxon>Anthemideae</taxon>
        <taxon>Anthemidinae</taxon>
        <taxon>Tanacetum</taxon>
    </lineage>
</organism>